<dbReference type="EMBL" id="MW601945">
    <property type="protein sequence ID" value="QST87849.1"/>
    <property type="molecule type" value="Genomic_DNA"/>
</dbReference>
<protein>
    <submittedName>
        <fullName evidence="2">Putative energy transducer TonB</fullName>
    </submittedName>
</protein>
<accession>A0A8A1V5P1</accession>
<evidence type="ECO:0000259" key="1">
    <source>
        <dbReference type="Pfam" id="PF03544"/>
    </source>
</evidence>
<dbReference type="Pfam" id="PF03544">
    <property type="entry name" value="TonB_C"/>
    <property type="match status" value="1"/>
</dbReference>
<name>A0A8A1V5P1_9ZZZZ</name>
<dbReference type="AlphaFoldDB" id="A0A8A1V5P1"/>
<dbReference type="SUPFAM" id="SSF74653">
    <property type="entry name" value="TolA/TonB C-terminal domain"/>
    <property type="match status" value="1"/>
</dbReference>
<reference evidence="2" key="1">
    <citation type="journal article" name="Antibiotics">
        <title>Novel Soil-Derived Beta-Lactam, Chloramphenicol, Fosfomycin and Trimethoprim Resistance Genes Revealed by Functional Metagenomics.</title>
        <authorList>
            <person name="Willms I.M."/>
            <person name="Grote M."/>
            <person name="Kocatuerk M."/>
            <person name="Singhoff L."/>
            <person name="Kraft A.A."/>
            <person name="Bolz S.H."/>
            <person name="Nacke H."/>
        </authorList>
    </citation>
    <scope>NUCLEOTIDE SEQUENCE</scope>
</reference>
<sequence>MKKIILIAVLFFSLISFGQTPMDRIVFFDSIRKETFSKEYHSKQIIKEYNLDKTSYEVEFFNRVDNVDILKIRFFVNDKIKLTRHGAVTSFYNSGAIMEVENFDNGVSIDGKSWYENGNKKLEMRYFFDVIEKTFDKSIDNYWDSENNQKVKDGNGDYEYNLGMEDERIVISGKVVDGKYSGKWSTQADFYPYFEEYYSKGKLLNGVRKSSKTEAVYYTKLQTIPEPVGGMNEFRREIGAKMKTNRQRTAVDGTILARFYVDTDGKIQNPVITRSLNEYFDNQLIKILNNSEKWTPGTYRGMKVKTYFTLPIKITITSDY</sequence>
<feature type="domain" description="TonB C-terminal" evidence="1">
    <location>
        <begin position="248"/>
        <end position="313"/>
    </location>
</feature>
<organism evidence="2">
    <name type="scientific">uncultured organism</name>
    <dbReference type="NCBI Taxonomy" id="155900"/>
    <lineage>
        <taxon>unclassified sequences</taxon>
        <taxon>environmental samples</taxon>
    </lineage>
</organism>
<dbReference type="Gene3D" id="3.30.1150.10">
    <property type="match status" value="1"/>
</dbReference>
<evidence type="ECO:0000313" key="2">
    <source>
        <dbReference type="EMBL" id="QST87849.1"/>
    </source>
</evidence>
<dbReference type="InterPro" id="IPR037682">
    <property type="entry name" value="TonB_C"/>
</dbReference>
<proteinExistence type="predicted"/>
<dbReference type="GO" id="GO:0055085">
    <property type="term" value="P:transmembrane transport"/>
    <property type="evidence" value="ECO:0007669"/>
    <property type="project" value="InterPro"/>
</dbReference>